<dbReference type="EMBL" id="VLKE01000001">
    <property type="protein sequence ID" value="TWH65198.1"/>
    <property type="molecule type" value="Genomic_DNA"/>
</dbReference>
<dbReference type="Pfam" id="PF14690">
    <property type="entry name" value="Zn_ribbon_ISL3"/>
    <property type="match status" value="1"/>
</dbReference>
<organism evidence="2 3">
    <name type="scientific">Micromonospora olivasterospora</name>
    <dbReference type="NCBI Taxonomy" id="1880"/>
    <lineage>
        <taxon>Bacteria</taxon>
        <taxon>Bacillati</taxon>
        <taxon>Actinomycetota</taxon>
        <taxon>Actinomycetes</taxon>
        <taxon>Micromonosporales</taxon>
        <taxon>Micromonosporaceae</taxon>
        <taxon>Micromonospora</taxon>
    </lineage>
</organism>
<protein>
    <submittedName>
        <fullName evidence="2">Transposase IS204/IS1001/IS1096/IS1165 family protein</fullName>
    </submittedName>
</protein>
<dbReference type="InterPro" id="IPR029261">
    <property type="entry name" value="Transposase_Znf"/>
</dbReference>
<dbReference type="RefSeq" id="WP_246140470.1">
    <property type="nucleotide sequence ID" value="NZ_JBIAZH010000030.1"/>
</dbReference>
<keyword evidence="3" id="KW-1185">Reference proteome</keyword>
<evidence type="ECO:0000313" key="2">
    <source>
        <dbReference type="EMBL" id="TWH65198.1"/>
    </source>
</evidence>
<evidence type="ECO:0000259" key="1">
    <source>
        <dbReference type="Pfam" id="PF14690"/>
    </source>
</evidence>
<gene>
    <name evidence="2" type="ORF">JD77_00133</name>
</gene>
<comment type="caution">
    <text evidence="2">The sequence shown here is derived from an EMBL/GenBank/DDBJ whole genome shotgun (WGS) entry which is preliminary data.</text>
</comment>
<name>A0A562I3B5_MICOL</name>
<sequence length="87" mass="9225">MVNDTTRLLGLDGLVAERVELDAAGVPVMDLSTGCEQARCCPQCGQRAARMKQWTMTRPRDLPVGGRPGEVALAETSLVLPDTGLSA</sequence>
<dbReference type="AlphaFoldDB" id="A0A562I3B5"/>
<proteinExistence type="predicted"/>
<feature type="domain" description="Transposase IS204/IS1001/IS1096/IS1165 zinc-finger" evidence="1">
    <location>
        <begin position="39"/>
        <end position="68"/>
    </location>
</feature>
<dbReference type="Proteomes" id="UP000319825">
    <property type="component" value="Unassembled WGS sequence"/>
</dbReference>
<accession>A0A562I3B5</accession>
<evidence type="ECO:0000313" key="3">
    <source>
        <dbReference type="Proteomes" id="UP000319825"/>
    </source>
</evidence>
<reference evidence="2 3" key="1">
    <citation type="submission" date="2019-07" db="EMBL/GenBank/DDBJ databases">
        <title>R&amp;d 2014.</title>
        <authorList>
            <person name="Klenk H.-P."/>
        </authorList>
    </citation>
    <scope>NUCLEOTIDE SEQUENCE [LARGE SCALE GENOMIC DNA]</scope>
    <source>
        <strain evidence="2 3">DSM 43868</strain>
    </source>
</reference>